<comment type="function">
    <text evidence="10">Forms passive diffusion pores that allow small molecular weight hydrophilic materials across the outer membrane.</text>
</comment>
<proteinExistence type="inferred from homology"/>
<evidence type="ECO:0000256" key="2">
    <source>
        <dbReference type="ARBA" id="ARBA00022448"/>
    </source>
</evidence>
<evidence type="ECO:0000313" key="12">
    <source>
        <dbReference type="Proteomes" id="UP000823786"/>
    </source>
</evidence>
<keyword evidence="3 10" id="KW-1134">Transmembrane beta strand</keyword>
<comment type="domain">
    <text evidence="10">Consists of 16-stranded beta-barrel sheets, with large surface-exposed loops, that form a transmembrane pore at the center of each barrel. The pore is partially ocluded by a peptide loop that folds into the pore lumen.</text>
</comment>
<keyword evidence="8 10" id="KW-0472">Membrane</keyword>
<keyword evidence="2 10" id="KW-0813">Transport</keyword>
<gene>
    <name evidence="11" type="ORF">J2Z75_001301</name>
</gene>
<evidence type="ECO:0000256" key="1">
    <source>
        <dbReference type="ARBA" id="ARBA00009521"/>
    </source>
</evidence>
<dbReference type="InterPro" id="IPR036942">
    <property type="entry name" value="Beta-barrel_TonB_sf"/>
</dbReference>
<organism evidence="11 12">
    <name type="scientific">Rhizobium herbae</name>
    <dbReference type="NCBI Taxonomy" id="508661"/>
    <lineage>
        <taxon>Bacteria</taxon>
        <taxon>Pseudomonadati</taxon>
        <taxon>Pseudomonadota</taxon>
        <taxon>Alphaproteobacteria</taxon>
        <taxon>Hyphomicrobiales</taxon>
        <taxon>Rhizobiaceae</taxon>
        <taxon>Rhizobium/Agrobacterium group</taxon>
        <taxon>Rhizobium</taxon>
    </lineage>
</organism>
<reference evidence="11 12" key="1">
    <citation type="submission" date="2021-03" db="EMBL/GenBank/DDBJ databases">
        <title>Genomic Encyclopedia of Type Strains, Phase IV (KMG-IV): sequencing the most valuable type-strain genomes for metagenomic binning, comparative biology and taxonomic classification.</title>
        <authorList>
            <person name="Goeker M."/>
        </authorList>
    </citation>
    <scope>NUCLEOTIDE SEQUENCE [LARGE SCALE GENOMIC DNA]</scope>
    <source>
        <strain evidence="11 12">DSM 26427</strain>
    </source>
</reference>
<evidence type="ECO:0000256" key="6">
    <source>
        <dbReference type="ARBA" id="ARBA00023065"/>
    </source>
</evidence>
<dbReference type="EMBL" id="JAGGJV010000002">
    <property type="protein sequence ID" value="MBP1857805.1"/>
    <property type="molecule type" value="Genomic_DNA"/>
</dbReference>
<feature type="signal peptide" evidence="10">
    <location>
        <begin position="1"/>
        <end position="22"/>
    </location>
</feature>
<dbReference type="InterPro" id="IPR003684">
    <property type="entry name" value="Porin_alphabac"/>
</dbReference>
<evidence type="ECO:0000256" key="5">
    <source>
        <dbReference type="ARBA" id="ARBA00022729"/>
    </source>
</evidence>
<keyword evidence="6 10" id="KW-0406">Ion transport</keyword>
<keyword evidence="12" id="KW-1185">Reference proteome</keyword>
<protein>
    <recommendedName>
        <fullName evidence="10">Porin</fullName>
    </recommendedName>
</protein>
<dbReference type="SUPFAM" id="SSF56935">
    <property type="entry name" value="Porins"/>
    <property type="match status" value="1"/>
</dbReference>
<keyword evidence="9 10" id="KW-0998">Cell outer membrane</keyword>
<sequence>MTIKAFLFASAAALSTASGAFAADAIVAAEPEPMEYVRVCDAFGTGYFYIPGTETCLKIGGYIRFQTDFGRDESGTSDWNTKTRAQIDFTAKNDTEFGTLASVISLRTEAKNPSGDNTFLNEGYIDIAGLRIGMQYNWWDDDMSGETDVLASNETRHNAIRYQYETDAFKAGIAVEELEDTARPNNVGIIGQVSGTVGVVTAYLLGGYDTDSEEGAVRGIVTADIGPGQLGVYGAYATGANYYYEESEWTAGAQYELKINDKFAITPGFQYFSKIALRADGDGFGGGDAWTGGVTVDYKITDGLKSKVSVQYRDEDDADDEVFGFVRLQRDF</sequence>
<evidence type="ECO:0000256" key="10">
    <source>
        <dbReference type="RuleBase" id="RU364005"/>
    </source>
</evidence>
<dbReference type="Proteomes" id="UP000823786">
    <property type="component" value="Unassembled WGS sequence"/>
</dbReference>
<comment type="similarity">
    <text evidence="1 10">Belongs to the alphaproteobacteria porin family.</text>
</comment>
<comment type="caution">
    <text evidence="11">The sequence shown here is derived from an EMBL/GenBank/DDBJ whole genome shotgun (WGS) entry which is preliminary data.</text>
</comment>
<name>A0ABS4EIM7_9HYPH</name>
<evidence type="ECO:0000256" key="9">
    <source>
        <dbReference type="ARBA" id="ARBA00023237"/>
    </source>
</evidence>
<evidence type="ECO:0000256" key="4">
    <source>
        <dbReference type="ARBA" id="ARBA00022692"/>
    </source>
</evidence>
<keyword evidence="4 10" id="KW-0812">Transmembrane</keyword>
<evidence type="ECO:0000256" key="3">
    <source>
        <dbReference type="ARBA" id="ARBA00022452"/>
    </source>
</evidence>
<dbReference type="RefSeq" id="WP_209849449.1">
    <property type="nucleotide sequence ID" value="NZ_JAGGJV010000002.1"/>
</dbReference>
<keyword evidence="5 10" id="KW-0732">Signal</keyword>
<comment type="subcellular location">
    <subcellularLocation>
        <location evidence="10">Cell outer membrane</location>
        <topology evidence="10">Multi-pass membrane protein</topology>
    </subcellularLocation>
</comment>
<keyword evidence="7 10" id="KW-0626">Porin</keyword>
<dbReference type="Gene3D" id="2.40.170.20">
    <property type="entry name" value="TonB-dependent receptor, beta-barrel domain"/>
    <property type="match status" value="1"/>
</dbReference>
<evidence type="ECO:0000313" key="11">
    <source>
        <dbReference type="EMBL" id="MBP1857805.1"/>
    </source>
</evidence>
<evidence type="ECO:0000256" key="8">
    <source>
        <dbReference type="ARBA" id="ARBA00023136"/>
    </source>
</evidence>
<evidence type="ECO:0000256" key="7">
    <source>
        <dbReference type="ARBA" id="ARBA00023114"/>
    </source>
</evidence>
<dbReference type="Pfam" id="PF02530">
    <property type="entry name" value="Porin_2"/>
    <property type="match status" value="1"/>
</dbReference>
<feature type="chain" id="PRO_5045003485" description="Porin" evidence="10">
    <location>
        <begin position="23"/>
        <end position="332"/>
    </location>
</feature>
<accession>A0ABS4EIM7</accession>